<evidence type="ECO:0000256" key="2">
    <source>
        <dbReference type="SAM" id="Phobius"/>
    </source>
</evidence>
<proteinExistence type="predicted"/>
<dbReference type="EMBL" id="MCGE01000019">
    <property type="protein sequence ID" value="ORZ12431.1"/>
    <property type="molecule type" value="Genomic_DNA"/>
</dbReference>
<feature type="region of interest" description="Disordered" evidence="1">
    <location>
        <begin position="95"/>
        <end position="129"/>
    </location>
</feature>
<dbReference type="AlphaFoldDB" id="A0A1X2IBE9"/>
<dbReference type="Proteomes" id="UP000193560">
    <property type="component" value="Unassembled WGS sequence"/>
</dbReference>
<reference evidence="3 4" key="1">
    <citation type="submission" date="2016-07" db="EMBL/GenBank/DDBJ databases">
        <title>Pervasive Adenine N6-methylation of Active Genes in Fungi.</title>
        <authorList>
            <consortium name="DOE Joint Genome Institute"/>
            <person name="Mondo S.J."/>
            <person name="Dannebaum R.O."/>
            <person name="Kuo R.C."/>
            <person name="Labutti K."/>
            <person name="Haridas S."/>
            <person name="Kuo A."/>
            <person name="Salamov A."/>
            <person name="Ahrendt S.R."/>
            <person name="Lipzen A."/>
            <person name="Sullivan W."/>
            <person name="Andreopoulos W.B."/>
            <person name="Clum A."/>
            <person name="Lindquist E."/>
            <person name="Daum C."/>
            <person name="Ramamoorthy G.K."/>
            <person name="Gryganskyi A."/>
            <person name="Culley D."/>
            <person name="Magnuson J.K."/>
            <person name="James T.Y."/>
            <person name="O'Malley M.A."/>
            <person name="Stajich J.E."/>
            <person name="Spatafora J.W."/>
            <person name="Visel A."/>
            <person name="Grigoriev I.V."/>
        </authorList>
    </citation>
    <scope>NUCLEOTIDE SEQUENCE [LARGE SCALE GENOMIC DNA]</scope>
    <source>
        <strain evidence="3 4">NRRL 1336</strain>
    </source>
</reference>
<feature type="transmembrane region" description="Helical" evidence="2">
    <location>
        <begin position="28"/>
        <end position="47"/>
    </location>
</feature>
<evidence type="ECO:0000256" key="1">
    <source>
        <dbReference type="SAM" id="MobiDB-lite"/>
    </source>
</evidence>
<keyword evidence="2" id="KW-1133">Transmembrane helix</keyword>
<sequence length="129" mass="14619">MTSEYFLDKTILIEMVWNWPSKFCNNNGFGISLKVATMVILFTFIAIKVRDTKTELVHPSVFDKDVQKIVKELCQWLVINLSTIIEHSQPMYSSENTTAHTVPSSRSLTITQKRSGSYASASYPALPNQ</sequence>
<evidence type="ECO:0000313" key="4">
    <source>
        <dbReference type="Proteomes" id="UP000193560"/>
    </source>
</evidence>
<feature type="compositionally biased region" description="Polar residues" evidence="1">
    <location>
        <begin position="95"/>
        <end position="120"/>
    </location>
</feature>
<keyword evidence="2" id="KW-0472">Membrane</keyword>
<gene>
    <name evidence="3" type="ORF">BCR42DRAFT_440199</name>
</gene>
<evidence type="ECO:0000313" key="3">
    <source>
        <dbReference type="EMBL" id="ORZ12431.1"/>
    </source>
</evidence>
<keyword evidence="2" id="KW-0812">Transmembrane</keyword>
<protein>
    <submittedName>
        <fullName evidence="3">Uncharacterized protein</fullName>
    </submittedName>
</protein>
<name>A0A1X2IBE9_9FUNG</name>
<keyword evidence="4" id="KW-1185">Reference proteome</keyword>
<accession>A0A1X2IBE9</accession>
<comment type="caution">
    <text evidence="3">The sequence shown here is derived from an EMBL/GenBank/DDBJ whole genome shotgun (WGS) entry which is preliminary data.</text>
</comment>
<organism evidence="3 4">
    <name type="scientific">Absidia repens</name>
    <dbReference type="NCBI Taxonomy" id="90262"/>
    <lineage>
        <taxon>Eukaryota</taxon>
        <taxon>Fungi</taxon>
        <taxon>Fungi incertae sedis</taxon>
        <taxon>Mucoromycota</taxon>
        <taxon>Mucoromycotina</taxon>
        <taxon>Mucoromycetes</taxon>
        <taxon>Mucorales</taxon>
        <taxon>Cunninghamellaceae</taxon>
        <taxon>Absidia</taxon>
    </lineage>
</organism>